<dbReference type="RefSeq" id="WP_052635852.1">
    <property type="nucleotide sequence ID" value="NZ_FSRH01000001.1"/>
</dbReference>
<reference evidence="2 3" key="1">
    <citation type="submission" date="2014-03" db="EMBL/GenBank/DDBJ databases">
        <title>Genome sequence of Clostridium litorale W6, DSM 5388.</title>
        <authorList>
            <person name="Poehlein A."/>
            <person name="Jagirdar A."/>
            <person name="Khonsari B."/>
            <person name="Chibani C.M."/>
            <person name="Gutierrez Gutierrez D.A."/>
            <person name="Davydova E."/>
            <person name="Alghaithi H.S."/>
            <person name="Nair K.P."/>
            <person name="Dhamotharan K."/>
            <person name="Chandran L."/>
            <person name="G W."/>
            <person name="Daniel R."/>
        </authorList>
    </citation>
    <scope>NUCLEOTIDE SEQUENCE [LARGE SCALE GENOMIC DNA]</scope>
    <source>
        <strain evidence="2 3">W6</strain>
    </source>
</reference>
<dbReference type="EMBL" id="JJMM01000002">
    <property type="protein sequence ID" value="KDR96585.1"/>
    <property type="molecule type" value="Genomic_DNA"/>
</dbReference>
<evidence type="ECO:0000256" key="1">
    <source>
        <dbReference type="SAM" id="Phobius"/>
    </source>
</evidence>
<proteinExistence type="predicted"/>
<accession>A0A069RKD2</accession>
<dbReference type="AlphaFoldDB" id="A0A069RKD2"/>
<keyword evidence="1" id="KW-1133">Transmembrane helix</keyword>
<evidence type="ECO:0000313" key="3">
    <source>
        <dbReference type="Proteomes" id="UP000027946"/>
    </source>
</evidence>
<dbReference type="Proteomes" id="UP000027946">
    <property type="component" value="Unassembled WGS sequence"/>
</dbReference>
<gene>
    <name evidence="2" type="ORF">CLIT_2c01910</name>
</gene>
<dbReference type="STRING" id="1121324.CLIT_2c01910"/>
<dbReference type="OrthoDB" id="1753856at2"/>
<keyword evidence="3" id="KW-1185">Reference proteome</keyword>
<keyword evidence="1" id="KW-0812">Transmembrane</keyword>
<comment type="caution">
    <text evidence="2">The sequence shown here is derived from an EMBL/GenBank/DDBJ whole genome shotgun (WGS) entry which is preliminary data.</text>
</comment>
<keyword evidence="1" id="KW-0472">Membrane</keyword>
<dbReference type="eggNOG" id="ENOG5034AXK">
    <property type="taxonomic scope" value="Bacteria"/>
</dbReference>
<name>A0A069RKD2_PEPLI</name>
<feature type="transmembrane region" description="Helical" evidence="1">
    <location>
        <begin position="59"/>
        <end position="81"/>
    </location>
</feature>
<organism evidence="2 3">
    <name type="scientific">Peptoclostridium litorale DSM 5388</name>
    <dbReference type="NCBI Taxonomy" id="1121324"/>
    <lineage>
        <taxon>Bacteria</taxon>
        <taxon>Bacillati</taxon>
        <taxon>Bacillota</taxon>
        <taxon>Clostridia</taxon>
        <taxon>Peptostreptococcales</taxon>
        <taxon>Peptoclostridiaceae</taxon>
        <taxon>Peptoclostridium</taxon>
    </lineage>
</organism>
<feature type="transmembrane region" description="Helical" evidence="1">
    <location>
        <begin position="119"/>
        <end position="142"/>
    </location>
</feature>
<evidence type="ECO:0000313" key="2">
    <source>
        <dbReference type="EMBL" id="KDR96585.1"/>
    </source>
</evidence>
<feature type="transmembrane region" description="Helical" evidence="1">
    <location>
        <begin position="93"/>
        <end position="113"/>
    </location>
</feature>
<sequence>MNKETIKKAVCVISAMIQVVTIGAVFVINDLTDKKAGVMHHVYYKRHQYESGIYSTANLNWQVIVAALLGVVFTAIFIHAVKLKKGMFYKSQSALAALVGFSVIVVIKGSFFIDMLAYPYFIMAFEIAMGIQVMTVAAIGIFEKKSK</sequence>
<protein>
    <submittedName>
        <fullName evidence="2">Uncharacterized protein</fullName>
    </submittedName>
</protein>
<feature type="transmembrane region" description="Helical" evidence="1">
    <location>
        <begin position="9"/>
        <end position="28"/>
    </location>
</feature>